<keyword evidence="3" id="KW-0813">Transport</keyword>
<keyword evidence="7" id="KW-0496">Mitochondrion</keyword>
<dbReference type="Proteomes" id="UP000237246">
    <property type="component" value="Unassembled WGS sequence"/>
</dbReference>
<evidence type="ECO:0000256" key="1">
    <source>
        <dbReference type="ARBA" id="ARBA00004325"/>
    </source>
</evidence>
<comment type="subcellular location">
    <subcellularLocation>
        <location evidence="1">Mitochondrion membrane</location>
    </subcellularLocation>
</comment>
<comment type="similarity">
    <text evidence="2">Belongs to the ATPase F chain family.</text>
</comment>
<dbReference type="GO" id="GO:0045259">
    <property type="term" value="C:proton-transporting ATP synthase complex"/>
    <property type="evidence" value="ECO:0007669"/>
    <property type="project" value="UniProtKB-KW"/>
</dbReference>
<protein>
    <submittedName>
        <fullName evidence="11">Uncharacterized protein</fullName>
    </submittedName>
</protein>
<proteinExistence type="inferred from homology"/>
<keyword evidence="5" id="KW-0375">Hydrogen ion transport</keyword>
<dbReference type="GO" id="GO:0031966">
    <property type="term" value="C:mitochondrial membrane"/>
    <property type="evidence" value="ECO:0007669"/>
    <property type="project" value="UniProtKB-SubCell"/>
</dbReference>
<keyword evidence="9" id="KW-0066">ATP synthesis</keyword>
<accession>A0A2P4T7W0</accession>
<evidence type="ECO:0000256" key="9">
    <source>
        <dbReference type="ARBA" id="ARBA00023310"/>
    </source>
</evidence>
<keyword evidence="6" id="KW-0406">Ion transport</keyword>
<evidence type="ECO:0000256" key="3">
    <source>
        <dbReference type="ARBA" id="ARBA00022448"/>
    </source>
</evidence>
<dbReference type="PANTHER" id="PTHR16270">
    <property type="entry name" value="HYPOTHETICAL LOC287798"/>
    <property type="match status" value="1"/>
</dbReference>
<sequence>MAEAPPGTERCPHCRRPFKRLRSHLPHCKAAPGREAEGAGRRKGAAAEVRGEEAALRKRRKQQAAAQPRVEAQVQVEAEARDVAQSLDLLPEEVAGVPEKLRDGVKIVIENHRAKVVRERSGPTAGGRCGEGPQVLRSAAPEGRSAPKAAHTEAPGPRAPSSKGGKGTHLNAVRTRGLHGPPEADSRRSPCDLAQQEGTDKTLTEEKRVYVEAAVEYKAPLSVVCSQNLHLSAREDWRGHKEGTSKNYLIGIQMLGVNKKQMAVVSEPILNAGRDSRLALDQSLLHTSKSQPICLPQASGRSTQSGAVGLEWFPDLHSNYHSLSMFPGKSFQEDVGITVKTLKGNFSEGQQGNTSTVCAGLSFLPITILTSHFAGPLSERHLMDVRLGELPTWLTTCDISPRGLLGGVQKVWSGYYNKYINVKRGGAAGISILLAGYCVLSYSWNYQHISKISFLVSVLFQIIPLLLKLL</sequence>
<dbReference type="InterPro" id="IPR019344">
    <property type="entry name" value="F1F0-ATPsyn_F_prd"/>
</dbReference>
<evidence type="ECO:0000256" key="7">
    <source>
        <dbReference type="ARBA" id="ARBA00023128"/>
    </source>
</evidence>
<name>A0A2P4T7W0_BAMTH</name>
<evidence type="ECO:0000313" key="11">
    <source>
        <dbReference type="EMBL" id="POI32421.1"/>
    </source>
</evidence>
<dbReference type="GO" id="GO:1902600">
    <property type="term" value="P:proton transmembrane transport"/>
    <property type="evidence" value="ECO:0007669"/>
    <property type="project" value="UniProtKB-KW"/>
</dbReference>
<dbReference type="EMBL" id="PPHD01005894">
    <property type="protein sequence ID" value="POI32421.1"/>
    <property type="molecule type" value="Genomic_DNA"/>
</dbReference>
<evidence type="ECO:0000256" key="6">
    <source>
        <dbReference type="ARBA" id="ARBA00023065"/>
    </source>
</evidence>
<keyword evidence="12" id="KW-1185">Reference proteome</keyword>
<keyword evidence="8" id="KW-0472">Membrane</keyword>
<dbReference type="InterPro" id="IPR037694">
    <property type="entry name" value="MTNAP1"/>
</dbReference>
<evidence type="ECO:0000256" key="10">
    <source>
        <dbReference type="SAM" id="MobiDB-lite"/>
    </source>
</evidence>
<evidence type="ECO:0000256" key="2">
    <source>
        <dbReference type="ARBA" id="ARBA00005895"/>
    </source>
</evidence>
<dbReference type="OrthoDB" id="8921675at2759"/>
<dbReference type="GO" id="GO:0006754">
    <property type="term" value="P:ATP biosynthetic process"/>
    <property type="evidence" value="ECO:0007669"/>
    <property type="project" value="UniProtKB-KW"/>
</dbReference>
<comment type="caution">
    <text evidence="11">The sequence shown here is derived from an EMBL/GenBank/DDBJ whole genome shotgun (WGS) entry which is preliminary data.</text>
</comment>
<dbReference type="PANTHER" id="PTHR16270:SF5">
    <property type="entry name" value="HYPOTHETICAL LOC287798"/>
    <property type="match status" value="1"/>
</dbReference>
<gene>
    <name evidence="11" type="ORF">CIB84_003827</name>
</gene>
<reference evidence="11 12" key="1">
    <citation type="submission" date="2018-01" db="EMBL/GenBank/DDBJ databases">
        <title>Comparison of the Chinese Bamboo Partridge and Red Junglefowl genome sequences highlights the importance of demography in genome evolution.</title>
        <authorList>
            <person name="Tiley G.P."/>
            <person name="Kimball R.T."/>
            <person name="Braun E.L."/>
            <person name="Burleigh J.G."/>
        </authorList>
    </citation>
    <scope>NUCLEOTIDE SEQUENCE [LARGE SCALE GENOMIC DNA]</scope>
    <source>
        <strain evidence="11">RTK389</strain>
        <tissue evidence="11">Blood</tissue>
    </source>
</reference>
<feature type="region of interest" description="Disordered" evidence="10">
    <location>
        <begin position="25"/>
        <end position="67"/>
    </location>
</feature>
<keyword evidence="4" id="KW-0138">CF(0)</keyword>
<evidence type="ECO:0000256" key="8">
    <source>
        <dbReference type="ARBA" id="ARBA00023136"/>
    </source>
</evidence>
<organism evidence="11 12">
    <name type="scientific">Bambusicola thoracicus</name>
    <name type="common">Chinese bamboo-partridge</name>
    <name type="synonym">Perdix thoracica</name>
    <dbReference type="NCBI Taxonomy" id="9083"/>
    <lineage>
        <taxon>Eukaryota</taxon>
        <taxon>Metazoa</taxon>
        <taxon>Chordata</taxon>
        <taxon>Craniata</taxon>
        <taxon>Vertebrata</taxon>
        <taxon>Euteleostomi</taxon>
        <taxon>Archelosauria</taxon>
        <taxon>Archosauria</taxon>
        <taxon>Dinosauria</taxon>
        <taxon>Saurischia</taxon>
        <taxon>Theropoda</taxon>
        <taxon>Coelurosauria</taxon>
        <taxon>Aves</taxon>
        <taxon>Neognathae</taxon>
        <taxon>Galloanserae</taxon>
        <taxon>Galliformes</taxon>
        <taxon>Phasianidae</taxon>
        <taxon>Perdicinae</taxon>
        <taxon>Bambusicola</taxon>
    </lineage>
</organism>
<evidence type="ECO:0000256" key="5">
    <source>
        <dbReference type="ARBA" id="ARBA00022781"/>
    </source>
</evidence>
<evidence type="ECO:0000256" key="4">
    <source>
        <dbReference type="ARBA" id="ARBA00022547"/>
    </source>
</evidence>
<feature type="region of interest" description="Disordered" evidence="10">
    <location>
        <begin position="118"/>
        <end position="200"/>
    </location>
</feature>
<dbReference type="Pfam" id="PF10206">
    <property type="entry name" value="WRW"/>
    <property type="match status" value="1"/>
</dbReference>
<dbReference type="AlphaFoldDB" id="A0A2P4T7W0"/>
<evidence type="ECO:0000313" key="12">
    <source>
        <dbReference type="Proteomes" id="UP000237246"/>
    </source>
</evidence>